<dbReference type="GO" id="GO:0002119">
    <property type="term" value="P:nematode larval development"/>
    <property type="evidence" value="ECO:0007669"/>
    <property type="project" value="EnsemblMetazoa"/>
</dbReference>
<evidence type="ECO:0000256" key="7">
    <source>
        <dbReference type="ARBA" id="ARBA00022692"/>
    </source>
</evidence>
<feature type="region of interest" description="Disordered" evidence="19">
    <location>
        <begin position="948"/>
        <end position="984"/>
    </location>
</feature>
<protein>
    <recommendedName>
        <fullName evidence="3">non-specific serine/threonine protein kinase</fullName>
        <ecNumber evidence="3">2.7.11.1</ecNumber>
    </recommendedName>
</protein>
<dbReference type="GO" id="GO:0036498">
    <property type="term" value="P:IRE1-mediated unfolded protein response"/>
    <property type="evidence" value="ECO:0007669"/>
    <property type="project" value="EnsemblMetazoa"/>
</dbReference>
<dbReference type="CDD" id="cd09769">
    <property type="entry name" value="Luminal_IRE1"/>
    <property type="match status" value="1"/>
</dbReference>
<evidence type="ECO:0000256" key="19">
    <source>
        <dbReference type="SAM" id="MobiDB-lite"/>
    </source>
</evidence>
<comment type="catalytic activity">
    <reaction evidence="18">
        <text>L-seryl-[protein] + ATP = O-phospho-L-seryl-[protein] + ADP + H(+)</text>
        <dbReference type="Rhea" id="RHEA:17989"/>
        <dbReference type="Rhea" id="RHEA-COMP:9863"/>
        <dbReference type="Rhea" id="RHEA-COMP:11604"/>
        <dbReference type="ChEBI" id="CHEBI:15378"/>
        <dbReference type="ChEBI" id="CHEBI:29999"/>
        <dbReference type="ChEBI" id="CHEBI:30616"/>
        <dbReference type="ChEBI" id="CHEBI:83421"/>
        <dbReference type="ChEBI" id="CHEBI:456216"/>
        <dbReference type="EC" id="2.7.11.1"/>
    </reaction>
</comment>
<dbReference type="PANTHER" id="PTHR13954:SF6">
    <property type="entry name" value="NON-SPECIFIC SERINE_THREONINE PROTEIN KINASE"/>
    <property type="match status" value="1"/>
</dbReference>
<dbReference type="Gene3D" id="1.20.1440.180">
    <property type="entry name" value="KEN domain"/>
    <property type="match status" value="1"/>
</dbReference>
<dbReference type="PROSITE" id="PS50011">
    <property type="entry name" value="PROTEIN_KINASE_DOM"/>
    <property type="match status" value="1"/>
</dbReference>
<keyword evidence="10" id="KW-0418">Kinase</keyword>
<dbReference type="SMART" id="SM00564">
    <property type="entry name" value="PQQ"/>
    <property type="match status" value="5"/>
</dbReference>
<dbReference type="AlphaFoldDB" id="A0AAE9ITI2"/>
<dbReference type="Proteomes" id="UP000827892">
    <property type="component" value="Chromosome II"/>
</dbReference>
<evidence type="ECO:0000256" key="11">
    <source>
        <dbReference type="ARBA" id="ARBA00022801"/>
    </source>
</evidence>
<keyword evidence="5" id="KW-0597">Phosphoprotein</keyword>
<feature type="compositionally biased region" description="Polar residues" evidence="19">
    <location>
        <begin position="972"/>
        <end position="984"/>
    </location>
</feature>
<comment type="catalytic activity">
    <reaction evidence="17">
        <text>L-threonyl-[protein] + ATP = O-phospho-L-threonyl-[protein] + ADP + H(+)</text>
        <dbReference type="Rhea" id="RHEA:46608"/>
        <dbReference type="Rhea" id="RHEA-COMP:11060"/>
        <dbReference type="Rhea" id="RHEA-COMP:11605"/>
        <dbReference type="ChEBI" id="CHEBI:15378"/>
        <dbReference type="ChEBI" id="CHEBI:30013"/>
        <dbReference type="ChEBI" id="CHEBI:30616"/>
        <dbReference type="ChEBI" id="CHEBI:61977"/>
        <dbReference type="ChEBI" id="CHEBI:456216"/>
        <dbReference type="EC" id="2.7.11.1"/>
    </reaction>
</comment>
<dbReference type="PROSITE" id="PS00108">
    <property type="entry name" value="PROTEIN_KINASE_ST"/>
    <property type="match status" value="1"/>
</dbReference>
<keyword evidence="16" id="KW-0511">Multifunctional enzyme</keyword>
<dbReference type="GO" id="GO:0004674">
    <property type="term" value="F:protein serine/threonine kinase activity"/>
    <property type="evidence" value="ECO:0007669"/>
    <property type="project" value="UniProtKB-KW"/>
</dbReference>
<dbReference type="GO" id="GO:0006397">
    <property type="term" value="P:mRNA processing"/>
    <property type="evidence" value="ECO:0007669"/>
    <property type="project" value="InterPro"/>
</dbReference>
<dbReference type="SUPFAM" id="SSF56112">
    <property type="entry name" value="Protein kinase-like (PK-like)"/>
    <property type="match status" value="1"/>
</dbReference>
<keyword evidence="7" id="KW-0812">Transmembrane</keyword>
<dbReference type="FunFam" id="1.20.1440.180:FF:000001">
    <property type="entry name" value="Serine/threonine-protein kinase/endoribonuclease IRE1"/>
    <property type="match status" value="1"/>
</dbReference>
<dbReference type="InterPro" id="IPR045133">
    <property type="entry name" value="IRE1/2-like"/>
</dbReference>
<dbReference type="Gene3D" id="1.10.510.10">
    <property type="entry name" value="Transferase(Phosphotransferase) domain 1"/>
    <property type="match status" value="1"/>
</dbReference>
<feature type="domain" description="KEN" evidence="22">
    <location>
        <begin position="780"/>
        <end position="908"/>
    </location>
</feature>
<keyword evidence="6" id="KW-0808">Transferase</keyword>
<dbReference type="InterPro" id="IPR000719">
    <property type="entry name" value="Prot_kinase_dom"/>
</dbReference>
<name>A0AAE9ITI2_CAEBR</name>
<evidence type="ECO:0000256" key="3">
    <source>
        <dbReference type="ARBA" id="ARBA00012513"/>
    </source>
</evidence>
<sequence length="984" mass="111322">MRVLFHLCSIIFLLLFFASGTYSSTPGFPNEEEIFDEDIQDTVLASTIDGRLRALDAKTGKIKWTLEEEPVLRSPSAIKQGFTFLPNPLDGSLYVLKNSSLKKLPFNIPQLVHASPCRGTDGIMYAGSKKDVWFGIDPTTGLKSETLSSASADRICPASQKQTIFLGRTEYRVSMFDEKNRGKTWNATFNDYSAHLLPEVNSWPFQHYTSSSHGQILTFDKETGEIQWEADLKQPIVALYLLRNDGLHKLPFEVMGKETMENVQQSLSVVVKGPSALGVNAHDPHTTSIANSFFPTLYVGESSFGLYAMETLVDHQTITLSHKLLGPPLLEGAAPIALTNAEREEYLPPPRQLLLERPLSITWKTAEGEYLILGYHDRPSMAMAMIISSRFPFHNVHHNAIESPDPPPLITGPVEPLKHEDTSIIVLLFDKYPIPVYSLIVTLVVLLLTVIWQCGRQWDRNRIDPPSRMESFEIVKSPGESKGLQTSKQSNRGSFGWMARKIEIPDGWMAVGSKLMYSPSDILGTGCEGTVVYRGTFDGREVAVKRVVSEFVKFAHREADLLRESDHHPHVIRYFCMESDSQFRYLALELCICSLNDYVERKEVQEGVSLSTTDILRQATDGLAHLHASKIVHRDMKPQNVLITMASQRGEMRAVISDFGLCKRVQPGKNSISRGIASGLAGTDGWIAPEVLISASTSYPVDIFSLGCIFYYVLTSGTHPFGKSLHRQANIVNGEFTLNKLADHDDWSLAEDLITSMLHVDPLSRLTAEAVLNHPFFWSAEKRLAYFSDVSDRVEKEEDNSPVVRRLETDARTVVCGGWREKICDALKEDLRKFRTYKSFSVRDLLRAMRNKKHHYRELPEDVRQSLGDIPDQFLHYFTSRFPRLILHVYKATEYCSSEPVFRRYYSDVVRARMLPIVTEEERIRKEIKEQMANEVWARAPKVAEQRVPLKLDGKRPNNHKNTKNNKLKNEPTANITIPSSERS</sequence>
<evidence type="ECO:0000259" key="21">
    <source>
        <dbReference type="PROSITE" id="PS50011"/>
    </source>
</evidence>
<evidence type="ECO:0000259" key="22">
    <source>
        <dbReference type="PROSITE" id="PS51392"/>
    </source>
</evidence>
<dbReference type="InterPro" id="IPR011047">
    <property type="entry name" value="Quinoprotein_ADH-like_sf"/>
</dbReference>
<dbReference type="EC" id="2.7.11.1" evidence="3"/>
<keyword evidence="9" id="KW-0547">Nucleotide-binding</keyword>
<evidence type="ECO:0000313" key="24">
    <source>
        <dbReference type="Proteomes" id="UP000827892"/>
    </source>
</evidence>
<dbReference type="FunFam" id="3.30.200.20:FF:000077">
    <property type="entry name" value="Putative Serine/threonine-protein kinase/endoribonuclease IRE1"/>
    <property type="match status" value="1"/>
</dbReference>
<evidence type="ECO:0000256" key="16">
    <source>
        <dbReference type="ARBA" id="ARBA00023268"/>
    </source>
</evidence>
<evidence type="ECO:0000256" key="4">
    <source>
        <dbReference type="ARBA" id="ARBA00022527"/>
    </source>
</evidence>
<keyword evidence="4" id="KW-0723">Serine/threonine-protein kinase</keyword>
<dbReference type="Pfam" id="PF06479">
    <property type="entry name" value="Ribonuc_2-5A"/>
    <property type="match status" value="1"/>
</dbReference>
<dbReference type="Gene3D" id="3.30.200.20">
    <property type="entry name" value="Phosphorylase Kinase, domain 1"/>
    <property type="match status" value="1"/>
</dbReference>
<keyword evidence="11" id="KW-0378">Hydrolase</keyword>
<evidence type="ECO:0000256" key="1">
    <source>
        <dbReference type="ARBA" id="ARBA00001946"/>
    </source>
</evidence>
<dbReference type="InterPro" id="IPR018391">
    <property type="entry name" value="PQQ_b-propeller_rpt"/>
</dbReference>
<evidence type="ECO:0000256" key="2">
    <source>
        <dbReference type="ARBA" id="ARBA00004115"/>
    </source>
</evidence>
<evidence type="ECO:0000256" key="18">
    <source>
        <dbReference type="ARBA" id="ARBA00048679"/>
    </source>
</evidence>
<dbReference type="InterPro" id="IPR038357">
    <property type="entry name" value="KEN_sf"/>
</dbReference>
<dbReference type="GO" id="GO:0005524">
    <property type="term" value="F:ATP binding"/>
    <property type="evidence" value="ECO:0007669"/>
    <property type="project" value="UniProtKB-KW"/>
</dbReference>
<comment type="cofactor">
    <cofactor evidence="1">
        <name>Mg(2+)</name>
        <dbReference type="ChEBI" id="CHEBI:18420"/>
    </cofactor>
</comment>
<dbReference type="SUPFAM" id="SSF50998">
    <property type="entry name" value="Quinoprotein alcohol dehydrogenase-like"/>
    <property type="match status" value="1"/>
</dbReference>
<dbReference type="InterPro" id="IPR010513">
    <property type="entry name" value="KEN_dom"/>
</dbReference>
<dbReference type="GO" id="GO:0004521">
    <property type="term" value="F:RNA endonuclease activity"/>
    <property type="evidence" value="ECO:0007669"/>
    <property type="project" value="EnsemblMetazoa"/>
</dbReference>
<keyword evidence="13" id="KW-0067">ATP-binding</keyword>
<dbReference type="GO" id="GO:0005789">
    <property type="term" value="C:endoplasmic reticulum membrane"/>
    <property type="evidence" value="ECO:0007669"/>
    <property type="project" value="UniProtKB-SubCell"/>
</dbReference>
<reference evidence="23 24" key="1">
    <citation type="submission" date="2022-05" db="EMBL/GenBank/DDBJ databases">
        <title>Chromosome-level reference genomes for two strains of Caenorhabditis briggsae: an improved platform for comparative genomics.</title>
        <authorList>
            <person name="Stevens L."/>
            <person name="Andersen E.C."/>
        </authorList>
    </citation>
    <scope>NUCLEOTIDE SEQUENCE [LARGE SCALE GENOMIC DNA]</scope>
    <source>
        <strain evidence="23">QX1410_ONT</strain>
        <tissue evidence="23">Whole-organism</tissue>
    </source>
</reference>
<gene>
    <name evidence="23" type="ORF">L3Y34_017239</name>
</gene>
<feature type="signal peptide" evidence="20">
    <location>
        <begin position="1"/>
        <end position="23"/>
    </location>
</feature>
<evidence type="ECO:0000256" key="10">
    <source>
        <dbReference type="ARBA" id="ARBA00022777"/>
    </source>
</evidence>
<dbReference type="EMBL" id="CP090892">
    <property type="protein sequence ID" value="ULU04320.1"/>
    <property type="molecule type" value="Genomic_DNA"/>
</dbReference>
<evidence type="ECO:0000256" key="14">
    <source>
        <dbReference type="ARBA" id="ARBA00022989"/>
    </source>
</evidence>
<dbReference type="InterPro" id="IPR008271">
    <property type="entry name" value="Ser/Thr_kinase_AS"/>
</dbReference>
<keyword evidence="12" id="KW-0256">Endoplasmic reticulum</keyword>
<feature type="domain" description="Protein kinase" evidence="21">
    <location>
        <begin position="517"/>
        <end position="777"/>
    </location>
</feature>
<dbReference type="Gene3D" id="2.130.10.10">
    <property type="entry name" value="YVTN repeat-like/Quinoprotein amine dehydrogenase"/>
    <property type="match status" value="1"/>
</dbReference>
<keyword evidence="14" id="KW-1133">Transmembrane helix</keyword>
<evidence type="ECO:0000256" key="20">
    <source>
        <dbReference type="SAM" id="SignalP"/>
    </source>
</evidence>
<evidence type="ECO:0000256" key="8">
    <source>
        <dbReference type="ARBA" id="ARBA00022729"/>
    </source>
</evidence>
<evidence type="ECO:0000256" key="15">
    <source>
        <dbReference type="ARBA" id="ARBA00023136"/>
    </source>
</evidence>
<dbReference type="InterPro" id="IPR011009">
    <property type="entry name" value="Kinase-like_dom_sf"/>
</dbReference>
<comment type="subcellular location">
    <subcellularLocation>
        <location evidence="2">Endoplasmic reticulum membrane</location>
        <topology evidence="2">Single-pass type I membrane protein</topology>
    </subcellularLocation>
</comment>
<evidence type="ECO:0000256" key="9">
    <source>
        <dbReference type="ARBA" id="ARBA00022741"/>
    </source>
</evidence>
<keyword evidence="8 20" id="KW-0732">Signal</keyword>
<dbReference type="PROSITE" id="PS51392">
    <property type="entry name" value="KEN"/>
    <property type="match status" value="1"/>
</dbReference>
<dbReference type="GO" id="GO:0043025">
    <property type="term" value="C:neuronal cell body"/>
    <property type="evidence" value="ECO:0007669"/>
    <property type="project" value="EnsemblMetazoa"/>
</dbReference>
<dbReference type="FunFam" id="1.10.510.10:FF:002167">
    <property type="entry name" value="Serine/threonine-protein kinase/endoribonuclease ire-1"/>
    <property type="match status" value="1"/>
</dbReference>
<dbReference type="CDD" id="cd10422">
    <property type="entry name" value="RNase_Ire1"/>
    <property type="match status" value="1"/>
</dbReference>
<evidence type="ECO:0000256" key="6">
    <source>
        <dbReference type="ARBA" id="ARBA00022679"/>
    </source>
</evidence>
<dbReference type="Pfam" id="PF00069">
    <property type="entry name" value="Pkinase"/>
    <property type="match status" value="1"/>
</dbReference>
<dbReference type="GO" id="GO:0016787">
    <property type="term" value="F:hydrolase activity"/>
    <property type="evidence" value="ECO:0007669"/>
    <property type="project" value="UniProtKB-KW"/>
</dbReference>
<dbReference type="GO" id="GO:0045944">
    <property type="term" value="P:positive regulation of transcription by RNA polymerase II"/>
    <property type="evidence" value="ECO:0007669"/>
    <property type="project" value="EnsemblMetazoa"/>
</dbReference>
<keyword evidence="15" id="KW-0472">Membrane</keyword>
<evidence type="ECO:0000256" key="5">
    <source>
        <dbReference type="ARBA" id="ARBA00022553"/>
    </source>
</evidence>
<proteinExistence type="predicted"/>
<evidence type="ECO:0000256" key="12">
    <source>
        <dbReference type="ARBA" id="ARBA00022824"/>
    </source>
</evidence>
<accession>A0AAE9ITI2</accession>
<evidence type="ECO:0000313" key="23">
    <source>
        <dbReference type="EMBL" id="ULU04320.1"/>
    </source>
</evidence>
<dbReference type="SMART" id="SM00580">
    <property type="entry name" value="PUG"/>
    <property type="match status" value="1"/>
</dbReference>
<feature type="compositionally biased region" description="Basic residues" evidence="19">
    <location>
        <begin position="957"/>
        <end position="967"/>
    </location>
</feature>
<dbReference type="InterPro" id="IPR015943">
    <property type="entry name" value="WD40/YVTN_repeat-like_dom_sf"/>
</dbReference>
<evidence type="ECO:0000256" key="13">
    <source>
        <dbReference type="ARBA" id="ARBA00022840"/>
    </source>
</evidence>
<evidence type="ECO:0000256" key="17">
    <source>
        <dbReference type="ARBA" id="ARBA00047899"/>
    </source>
</evidence>
<dbReference type="SMART" id="SM00220">
    <property type="entry name" value="S_TKc"/>
    <property type="match status" value="1"/>
</dbReference>
<feature type="chain" id="PRO_5042004078" description="non-specific serine/threonine protein kinase" evidence="20">
    <location>
        <begin position="24"/>
        <end position="984"/>
    </location>
</feature>
<organism evidence="23 24">
    <name type="scientific">Caenorhabditis briggsae</name>
    <dbReference type="NCBI Taxonomy" id="6238"/>
    <lineage>
        <taxon>Eukaryota</taxon>
        <taxon>Metazoa</taxon>
        <taxon>Ecdysozoa</taxon>
        <taxon>Nematoda</taxon>
        <taxon>Chromadorea</taxon>
        <taxon>Rhabditida</taxon>
        <taxon>Rhabditina</taxon>
        <taxon>Rhabditomorpha</taxon>
        <taxon>Rhabditoidea</taxon>
        <taxon>Rhabditidae</taxon>
        <taxon>Peloderinae</taxon>
        <taxon>Caenorhabditis</taxon>
    </lineage>
</organism>
<dbReference type="PANTHER" id="PTHR13954">
    <property type="entry name" value="IRE1-RELATED"/>
    <property type="match status" value="1"/>
</dbReference>